<gene>
    <name evidence="1" type="ORF">W97_03130</name>
</gene>
<dbReference type="EMBL" id="JH767565">
    <property type="protein sequence ID" value="EON63902.1"/>
    <property type="molecule type" value="Genomic_DNA"/>
</dbReference>
<sequence>MNAPPYQWRAGIGYLPSMNGGFWPGPSMFIAPPGPIPLIVPGPVPQPVVFVGGPPGFYAGPPPVPVSPGPVPAPAPAPAPAAAAAPRNNLAGGLRGGVNLMFAEKYTTIHVIGNCAEPWKDAGPNLQFSIQRTPMDWSVGTLMERLGGGESIIEIVEAGGGKFIKGLEIKKGTENAKKPLGEVGWNEKRGGDRPPVWVVLTKKK</sequence>
<proteinExistence type="predicted"/>
<evidence type="ECO:0000313" key="1">
    <source>
        <dbReference type="EMBL" id="EON63902.1"/>
    </source>
</evidence>
<dbReference type="Proteomes" id="UP000016924">
    <property type="component" value="Unassembled WGS sequence"/>
</dbReference>
<dbReference type="OrthoDB" id="10057496at2759"/>
<name>R7YPS5_CONA1</name>
<organism evidence="1 2">
    <name type="scientific">Coniosporium apollinis (strain CBS 100218)</name>
    <name type="common">Rock-inhabiting black yeast</name>
    <dbReference type="NCBI Taxonomy" id="1168221"/>
    <lineage>
        <taxon>Eukaryota</taxon>
        <taxon>Fungi</taxon>
        <taxon>Dikarya</taxon>
        <taxon>Ascomycota</taxon>
        <taxon>Pezizomycotina</taxon>
        <taxon>Dothideomycetes</taxon>
        <taxon>Dothideomycetes incertae sedis</taxon>
        <taxon>Coniosporium</taxon>
    </lineage>
</organism>
<dbReference type="GeneID" id="19900441"/>
<accession>R7YPS5</accession>
<dbReference type="HOGENOM" id="CLU_1343176_0_0_1"/>
<dbReference type="eggNOG" id="ENOG502SX1S">
    <property type="taxonomic scope" value="Eukaryota"/>
</dbReference>
<protein>
    <submittedName>
        <fullName evidence="1">Uncharacterized protein</fullName>
    </submittedName>
</protein>
<evidence type="ECO:0000313" key="2">
    <source>
        <dbReference type="Proteomes" id="UP000016924"/>
    </source>
</evidence>
<keyword evidence="2" id="KW-1185">Reference proteome</keyword>
<dbReference type="OMA" id="FQWRSYR"/>
<reference evidence="2" key="1">
    <citation type="submission" date="2012-06" db="EMBL/GenBank/DDBJ databases">
        <title>The genome sequence of Coniosporium apollinis CBS 100218.</title>
        <authorList>
            <consortium name="The Broad Institute Genome Sequencing Platform"/>
            <person name="Cuomo C."/>
            <person name="Gorbushina A."/>
            <person name="Noack S."/>
            <person name="Walker B."/>
            <person name="Young S.K."/>
            <person name="Zeng Q."/>
            <person name="Gargeya S."/>
            <person name="Fitzgerald M."/>
            <person name="Haas B."/>
            <person name="Abouelleil A."/>
            <person name="Alvarado L."/>
            <person name="Arachchi H.M."/>
            <person name="Berlin A.M."/>
            <person name="Chapman S.B."/>
            <person name="Goldberg J."/>
            <person name="Griggs A."/>
            <person name="Gujja S."/>
            <person name="Hansen M."/>
            <person name="Howarth C."/>
            <person name="Imamovic A."/>
            <person name="Larimer J."/>
            <person name="McCowan C."/>
            <person name="Montmayeur A."/>
            <person name="Murphy C."/>
            <person name="Neiman D."/>
            <person name="Pearson M."/>
            <person name="Priest M."/>
            <person name="Roberts A."/>
            <person name="Saif S."/>
            <person name="Shea T."/>
            <person name="Sisk P."/>
            <person name="Sykes S."/>
            <person name="Wortman J."/>
            <person name="Nusbaum C."/>
            <person name="Birren B."/>
        </authorList>
    </citation>
    <scope>NUCLEOTIDE SEQUENCE [LARGE SCALE GENOMIC DNA]</scope>
    <source>
        <strain evidence="2">CBS 100218</strain>
    </source>
</reference>
<dbReference type="RefSeq" id="XP_007779219.1">
    <property type="nucleotide sequence ID" value="XM_007781029.1"/>
</dbReference>
<dbReference type="AlphaFoldDB" id="R7YPS5"/>